<dbReference type="PANTHER" id="PTHR45642:SF151">
    <property type="entry name" value="OS04G0547800 PROTEIN"/>
    <property type="match status" value="1"/>
</dbReference>
<evidence type="ECO:0000313" key="4">
    <source>
        <dbReference type="Proteomes" id="UP000007306"/>
    </source>
</evidence>
<comment type="similarity">
    <text evidence="1">Belongs to the 'GDSL' lipolytic enzyme family.</text>
</comment>
<feature type="compositionally biased region" description="Basic residues" evidence="2">
    <location>
        <begin position="164"/>
        <end position="175"/>
    </location>
</feature>
<dbReference type="InterPro" id="IPR001087">
    <property type="entry name" value="GDSL"/>
</dbReference>
<name>I1P7R7_ORYGL</name>
<evidence type="ECO:0000256" key="2">
    <source>
        <dbReference type="SAM" id="MobiDB-lite"/>
    </source>
</evidence>
<reference evidence="3 4" key="2">
    <citation type="submission" date="2018-04" db="EMBL/GenBank/DDBJ databases">
        <title>OglaRS2 (Oryza glaberrima Reference Sequence Version 2).</title>
        <authorList>
            <person name="Zhang J."/>
            <person name="Kudrna D."/>
            <person name="Lee S."/>
            <person name="Talag J."/>
            <person name="Rajasekar S."/>
            <person name="Wing R.A."/>
        </authorList>
    </citation>
    <scope>NUCLEOTIDE SEQUENCE [LARGE SCALE GENOMIC DNA]</scope>
    <source>
        <strain evidence="3 4">cv. IRGC 96717</strain>
    </source>
</reference>
<dbReference type="GO" id="GO:0016788">
    <property type="term" value="F:hydrolase activity, acting on ester bonds"/>
    <property type="evidence" value="ECO:0007669"/>
    <property type="project" value="InterPro"/>
</dbReference>
<keyword evidence="4" id="KW-1185">Reference proteome</keyword>
<dbReference type="Gramene" id="ORGLA03G0041300.1">
    <property type="protein sequence ID" value="ORGLA03G0041300.1"/>
    <property type="gene ID" value="ORGLA03G0041300"/>
</dbReference>
<accession>I1P7R7</accession>
<feature type="compositionally biased region" description="Basic residues" evidence="2">
    <location>
        <begin position="199"/>
        <end position="214"/>
    </location>
</feature>
<dbReference type="Gene3D" id="3.40.50.1110">
    <property type="entry name" value="SGNH hydrolase"/>
    <property type="match status" value="1"/>
</dbReference>
<dbReference type="eggNOG" id="ENOG502QQ8I">
    <property type="taxonomic scope" value="Eukaryota"/>
</dbReference>
<evidence type="ECO:0000256" key="1">
    <source>
        <dbReference type="ARBA" id="ARBA00008668"/>
    </source>
</evidence>
<dbReference type="Pfam" id="PF00657">
    <property type="entry name" value="Lipase_GDSL"/>
    <property type="match status" value="1"/>
</dbReference>
<dbReference type="InterPro" id="IPR050592">
    <property type="entry name" value="GDSL_lipolytic_enzyme"/>
</dbReference>
<reference evidence="3" key="1">
    <citation type="submission" date="2015-06" db="UniProtKB">
        <authorList>
            <consortium name="EnsemblPlants"/>
        </authorList>
    </citation>
    <scope>IDENTIFICATION</scope>
</reference>
<evidence type="ECO:0008006" key="5">
    <source>
        <dbReference type="Google" id="ProtNLM"/>
    </source>
</evidence>
<dbReference type="EnsemblPlants" id="ORGLA03G0041300.1">
    <property type="protein sequence ID" value="ORGLA03G0041300.1"/>
    <property type="gene ID" value="ORGLA03G0041300"/>
</dbReference>
<dbReference type="Proteomes" id="UP000007306">
    <property type="component" value="Chromosome 3"/>
</dbReference>
<dbReference type="STRING" id="4538.I1P7R7"/>
<evidence type="ECO:0000313" key="3">
    <source>
        <dbReference type="EnsemblPlants" id="ORGLA03G0041300.1"/>
    </source>
</evidence>
<dbReference type="InterPro" id="IPR036514">
    <property type="entry name" value="SGNH_hydro_sf"/>
</dbReference>
<dbReference type="AlphaFoldDB" id="I1P7R7"/>
<protein>
    <recommendedName>
        <fullName evidence="5">GDSL esterase/lipase</fullName>
    </recommendedName>
</protein>
<dbReference type="HOGENOM" id="CLU_096644_0_0_1"/>
<proteinExistence type="inferred from homology"/>
<dbReference type="PANTHER" id="PTHR45642">
    <property type="entry name" value="GDSL ESTERASE/LIPASE EXL3"/>
    <property type="match status" value="1"/>
</dbReference>
<sequence length="274" mass="30514">MWKELDYFKEYAARLQSFRGDDDAAAAATLLEALYIVSMGTNDFLENYYAMARAQAAEYSTAVDLNSLPPMGCLPLERATGSGGACTDEKNTVVERFNAGLQDMIARLNDELGDGEMIVYGDVYRPVAASGVRGGERRQQHRAHAGQPAAAHLCHLLRHVRPRRARQPFLRRARGQKTVLENGHRRPRQGGSGGGGGNMRRRRRQARQATRRGQRQPAVGPLGREWRRPRLDAVRIFAVIELPRKRHVKCHVGATSAKTTIKPRTDLICTGFNS</sequence>
<organism evidence="3 4">
    <name type="scientific">Oryza glaberrima</name>
    <name type="common">African rice</name>
    <dbReference type="NCBI Taxonomy" id="4538"/>
    <lineage>
        <taxon>Eukaryota</taxon>
        <taxon>Viridiplantae</taxon>
        <taxon>Streptophyta</taxon>
        <taxon>Embryophyta</taxon>
        <taxon>Tracheophyta</taxon>
        <taxon>Spermatophyta</taxon>
        <taxon>Magnoliopsida</taxon>
        <taxon>Liliopsida</taxon>
        <taxon>Poales</taxon>
        <taxon>Poaceae</taxon>
        <taxon>BOP clade</taxon>
        <taxon>Oryzoideae</taxon>
        <taxon>Oryzeae</taxon>
        <taxon>Oryzinae</taxon>
        <taxon>Oryza</taxon>
    </lineage>
</organism>
<feature type="region of interest" description="Disordered" evidence="2">
    <location>
        <begin position="164"/>
        <end position="224"/>
    </location>
</feature>